<gene>
    <name evidence="1" type="ORF">BZA70DRAFT_279310</name>
</gene>
<accession>A0ABR1F5V1</accession>
<sequence>MQLMLCIVGPLQRSKLLIVLYHLPASLCSCFSLPFCIPSLIATPLIAFELPTTYLRGCRVTWYSEYGACVNSPPA</sequence>
<protein>
    <recommendedName>
        <fullName evidence="3">Secreted protein</fullName>
    </recommendedName>
</protein>
<evidence type="ECO:0000313" key="1">
    <source>
        <dbReference type="EMBL" id="KAK7205200.1"/>
    </source>
</evidence>
<proteinExistence type="predicted"/>
<keyword evidence="2" id="KW-1185">Reference proteome</keyword>
<comment type="caution">
    <text evidence="1">The sequence shown here is derived from an EMBL/GenBank/DDBJ whole genome shotgun (WGS) entry which is preliminary data.</text>
</comment>
<dbReference type="EMBL" id="JBBJBU010000006">
    <property type="protein sequence ID" value="KAK7205200.1"/>
    <property type="molecule type" value="Genomic_DNA"/>
</dbReference>
<dbReference type="Proteomes" id="UP001498771">
    <property type="component" value="Unassembled WGS sequence"/>
</dbReference>
<name>A0ABR1F5V1_9ASCO</name>
<dbReference type="RefSeq" id="XP_064768233.1">
    <property type="nucleotide sequence ID" value="XM_064912752.1"/>
</dbReference>
<dbReference type="GeneID" id="90038264"/>
<evidence type="ECO:0008006" key="3">
    <source>
        <dbReference type="Google" id="ProtNLM"/>
    </source>
</evidence>
<evidence type="ECO:0000313" key="2">
    <source>
        <dbReference type="Proteomes" id="UP001498771"/>
    </source>
</evidence>
<organism evidence="1 2">
    <name type="scientific">Myxozyma melibiosi</name>
    <dbReference type="NCBI Taxonomy" id="54550"/>
    <lineage>
        <taxon>Eukaryota</taxon>
        <taxon>Fungi</taxon>
        <taxon>Dikarya</taxon>
        <taxon>Ascomycota</taxon>
        <taxon>Saccharomycotina</taxon>
        <taxon>Lipomycetes</taxon>
        <taxon>Lipomycetales</taxon>
        <taxon>Lipomycetaceae</taxon>
        <taxon>Myxozyma</taxon>
    </lineage>
</organism>
<reference evidence="1 2" key="1">
    <citation type="submission" date="2024-03" db="EMBL/GenBank/DDBJ databases">
        <title>Genome-scale model development and genomic sequencing of the oleaginous clade Lipomyces.</title>
        <authorList>
            <consortium name="Lawrence Berkeley National Laboratory"/>
            <person name="Czajka J.J."/>
            <person name="Han Y."/>
            <person name="Kim J."/>
            <person name="Mondo S.J."/>
            <person name="Hofstad B.A."/>
            <person name="Robles A."/>
            <person name="Haridas S."/>
            <person name="Riley R."/>
            <person name="LaButti K."/>
            <person name="Pangilinan J."/>
            <person name="Andreopoulos W."/>
            <person name="Lipzen A."/>
            <person name="Yan J."/>
            <person name="Wang M."/>
            <person name="Ng V."/>
            <person name="Grigoriev I.V."/>
            <person name="Spatafora J.W."/>
            <person name="Magnuson J.K."/>
            <person name="Baker S.E."/>
            <person name="Pomraning K.R."/>
        </authorList>
    </citation>
    <scope>NUCLEOTIDE SEQUENCE [LARGE SCALE GENOMIC DNA]</scope>
    <source>
        <strain evidence="1 2">Phaff 52-87</strain>
    </source>
</reference>